<accession>A0A0R1VT64</accession>
<evidence type="ECO:0000259" key="3">
    <source>
        <dbReference type="SMART" id="SM01217"/>
    </source>
</evidence>
<dbReference type="InterPro" id="IPR013783">
    <property type="entry name" value="Ig-like_fold"/>
</dbReference>
<dbReference type="PANTHER" id="PTHR42715:SF10">
    <property type="entry name" value="BETA-GLUCOSIDASE"/>
    <property type="match status" value="1"/>
</dbReference>
<dbReference type="SMART" id="SM01217">
    <property type="entry name" value="Fn3_like"/>
    <property type="match status" value="1"/>
</dbReference>
<protein>
    <submittedName>
        <fullName evidence="4">Glycoside hydrolase family 3 domain protein</fullName>
    </submittedName>
</protein>
<keyword evidence="5" id="KW-1185">Reference proteome</keyword>
<dbReference type="InterPro" id="IPR001764">
    <property type="entry name" value="Glyco_hydro_3_N"/>
</dbReference>
<dbReference type="AlphaFoldDB" id="A0A0R1VT64"/>
<feature type="domain" description="Fibronectin type III-like" evidence="3">
    <location>
        <begin position="341"/>
        <end position="412"/>
    </location>
</feature>
<dbReference type="InterPro" id="IPR050288">
    <property type="entry name" value="Cellulose_deg_GH3"/>
</dbReference>
<dbReference type="SUPFAM" id="SSF51445">
    <property type="entry name" value="(Trans)glycosidases"/>
    <property type="match status" value="1"/>
</dbReference>
<dbReference type="RefSeq" id="WP_057871693.1">
    <property type="nucleotide sequence ID" value="NZ_AZGB01000016.1"/>
</dbReference>
<dbReference type="PRINTS" id="PR00133">
    <property type="entry name" value="GLHYDRLASE3"/>
</dbReference>
<dbReference type="InterPro" id="IPR017853">
    <property type="entry name" value="GH"/>
</dbReference>
<dbReference type="Gene3D" id="3.40.50.1700">
    <property type="entry name" value="Glycoside hydrolase family 3 C-terminal domain"/>
    <property type="match status" value="1"/>
</dbReference>
<dbReference type="Gene3D" id="2.60.40.10">
    <property type="entry name" value="Immunoglobulins"/>
    <property type="match status" value="1"/>
</dbReference>
<dbReference type="InterPro" id="IPR036881">
    <property type="entry name" value="Glyco_hydro_3_C_sf"/>
</dbReference>
<comment type="similarity">
    <text evidence="1">Belongs to the glycosyl hydrolase 3 family.</text>
</comment>
<comment type="caution">
    <text evidence="4">The sequence shown here is derived from an EMBL/GenBank/DDBJ whole genome shotgun (WGS) entry which is preliminary data.</text>
</comment>
<dbReference type="SUPFAM" id="SSF52279">
    <property type="entry name" value="Beta-D-glucan exohydrolase, C-terminal domain"/>
    <property type="match status" value="1"/>
</dbReference>
<dbReference type="PANTHER" id="PTHR42715">
    <property type="entry name" value="BETA-GLUCOSIDASE"/>
    <property type="match status" value="1"/>
</dbReference>
<reference evidence="4 5" key="1">
    <citation type="journal article" date="2015" name="Genome Announc.">
        <title>Expanding the biotechnology potential of lactobacilli through comparative genomics of 213 strains and associated genera.</title>
        <authorList>
            <person name="Sun Z."/>
            <person name="Harris H.M."/>
            <person name="McCann A."/>
            <person name="Guo C."/>
            <person name="Argimon S."/>
            <person name="Zhang W."/>
            <person name="Yang X."/>
            <person name="Jeffery I.B."/>
            <person name="Cooney J.C."/>
            <person name="Kagawa T.F."/>
            <person name="Liu W."/>
            <person name="Song Y."/>
            <person name="Salvetti E."/>
            <person name="Wrobel A."/>
            <person name="Rasinkangas P."/>
            <person name="Parkhill J."/>
            <person name="Rea M.C."/>
            <person name="O'Sullivan O."/>
            <person name="Ritari J."/>
            <person name="Douillard F.P."/>
            <person name="Paul Ross R."/>
            <person name="Yang R."/>
            <person name="Briner A.E."/>
            <person name="Felis G.E."/>
            <person name="de Vos W.M."/>
            <person name="Barrangou R."/>
            <person name="Klaenhammer T.R."/>
            <person name="Caufield P.W."/>
            <person name="Cui Y."/>
            <person name="Zhang H."/>
            <person name="O'Toole P.W."/>
        </authorList>
    </citation>
    <scope>NUCLEOTIDE SEQUENCE [LARGE SCALE GENOMIC DNA]</scope>
    <source>
        <strain evidence="4 5">DSM 18630</strain>
    </source>
</reference>
<evidence type="ECO:0000313" key="5">
    <source>
        <dbReference type="Proteomes" id="UP000051451"/>
    </source>
</evidence>
<dbReference type="PATRIC" id="fig|1423750.3.peg.964"/>
<dbReference type="Pfam" id="PF14310">
    <property type="entry name" value="Fn3-like"/>
    <property type="match status" value="1"/>
</dbReference>
<dbReference type="Pfam" id="PF01915">
    <property type="entry name" value="Glyco_hydro_3_C"/>
    <property type="match status" value="1"/>
</dbReference>
<dbReference type="OrthoDB" id="9805821at2"/>
<dbReference type="InterPro" id="IPR002772">
    <property type="entry name" value="Glyco_hydro_3_C"/>
</dbReference>
<dbReference type="InterPro" id="IPR026891">
    <property type="entry name" value="Fn3-like"/>
</dbReference>
<keyword evidence="2 4" id="KW-0378">Hydrolase</keyword>
<gene>
    <name evidence="4" type="ORF">FC89_GL000940</name>
</gene>
<evidence type="ECO:0000313" key="4">
    <source>
        <dbReference type="EMBL" id="KRM06073.1"/>
    </source>
</evidence>
<dbReference type="InterPro" id="IPR036962">
    <property type="entry name" value="Glyco_hydro_3_N_sf"/>
</dbReference>
<dbReference type="STRING" id="1423750.FC89_GL000940"/>
<dbReference type="GO" id="GO:0005975">
    <property type="term" value="P:carbohydrate metabolic process"/>
    <property type="evidence" value="ECO:0007669"/>
    <property type="project" value="InterPro"/>
</dbReference>
<name>A0A0R1VT64_9LACO</name>
<evidence type="ECO:0000256" key="2">
    <source>
        <dbReference type="ARBA" id="ARBA00022801"/>
    </source>
</evidence>
<sequence>MKKFKVYSPDSPEETKMEKQHRALARKVAAESIVLLKNTGVLPLKTQKVALYGAGARMTIRGGAGSGDMRERYSVNIEEGLQNANVTITSKAWLDRFQSDYQKQSDDRRNLIEEKIKDYTQKDVLKMFEVIAAVPLKYPIGSKIALEEIPQDDTQNAIYVVARQAGEGHDRHVEKGDFLLDDVEVANIKLLAQKFKNLTVIVNCGSMIDLSPLDQIDNIGAILFVGQVGTEGGNAVADVLLGKVTPSGKLVDTWAKKYTDFPAAESYSYLGSDLTNADYTEGIYVGYRYFDTFNVAPRYPFGFGLSYTTFDFKSTSQLIKGSSVKVKTQVKNIGDTYSGKETIQLYISKPGIQVQSEKIALCAFEKTANLKPGETAELTLSFDLNDVAVFNEEKALWLLEKGDYTLLLGDSSQNISPIAVLKVSQDIDVEKVAHICPKTRDFKELEVAKGKTHVAAGDVPSLTVDPAAFKLIEHSYQPSTAEPTAKTTEILNNLNIEDLVTLCVGGGQFDKYYNLTPGVAGNTTAALLEKGIPNINLSDGPAGLNVLTETLITPDGIQKFLRKIPDSNNWGFIRKMADYAIAKPQEGRPVYQFMTAWPAVVNQAQTWDPDLVKQIGSAIGAEMLEIGVSLWLAPAINIHRNPLCGRNFEYYSEDPYLTSVMASAVIEGVQSHQGVGVTVKHFCCNNQEENRDHMSANLSERTLREIYTKAFKFVVKHAQPKAVMSSYNKVNGVYTANNYDLLTKLLRNEFGFTGIVMTDWNAAAEGKADYQKCQASGNDLIMPGYPVARESLLAGLKKGTIPEKAIKTSAIRILNLIFSSAVGEDF</sequence>
<proteinExistence type="inferred from homology"/>
<dbReference type="GO" id="GO:0004553">
    <property type="term" value="F:hydrolase activity, hydrolyzing O-glycosyl compounds"/>
    <property type="evidence" value="ECO:0007669"/>
    <property type="project" value="InterPro"/>
</dbReference>
<organism evidence="4 5">
    <name type="scientific">Liquorilactobacillus ghanensis DSM 18630</name>
    <dbReference type="NCBI Taxonomy" id="1423750"/>
    <lineage>
        <taxon>Bacteria</taxon>
        <taxon>Bacillati</taxon>
        <taxon>Bacillota</taxon>
        <taxon>Bacilli</taxon>
        <taxon>Lactobacillales</taxon>
        <taxon>Lactobacillaceae</taxon>
        <taxon>Liquorilactobacillus</taxon>
    </lineage>
</organism>
<dbReference type="Pfam" id="PF00933">
    <property type="entry name" value="Glyco_hydro_3"/>
    <property type="match status" value="1"/>
</dbReference>
<evidence type="ECO:0000256" key="1">
    <source>
        <dbReference type="ARBA" id="ARBA00005336"/>
    </source>
</evidence>
<dbReference type="Proteomes" id="UP000051451">
    <property type="component" value="Unassembled WGS sequence"/>
</dbReference>
<dbReference type="GeneID" id="98318967"/>
<dbReference type="Gene3D" id="3.20.20.300">
    <property type="entry name" value="Glycoside hydrolase, family 3, N-terminal domain"/>
    <property type="match status" value="1"/>
</dbReference>
<dbReference type="EMBL" id="AZGB01000016">
    <property type="protein sequence ID" value="KRM06073.1"/>
    <property type="molecule type" value="Genomic_DNA"/>
</dbReference>